<gene>
    <name evidence="1" type="ORF">GSBLH_T00000810001</name>
</gene>
<dbReference type="OrthoDB" id="20872at2759"/>
<evidence type="ECO:0000313" key="1">
    <source>
        <dbReference type="EMBL" id="CBK20483.2"/>
    </source>
</evidence>
<dbReference type="Proteomes" id="UP000008312">
    <property type="component" value="Unassembled WGS sequence"/>
</dbReference>
<keyword evidence="2" id="KW-1185">Reference proteome</keyword>
<dbReference type="GeneID" id="24918100"/>
<evidence type="ECO:0000313" key="2">
    <source>
        <dbReference type="Proteomes" id="UP000008312"/>
    </source>
</evidence>
<dbReference type="RefSeq" id="XP_012894531.1">
    <property type="nucleotide sequence ID" value="XM_013039077.1"/>
</dbReference>
<protein>
    <recommendedName>
        <fullName evidence="3">Ankyrin repeat protein</fullName>
    </recommendedName>
</protein>
<dbReference type="InParanoid" id="D8LY28"/>
<proteinExistence type="predicted"/>
<name>D8LY28_BLAHO</name>
<evidence type="ECO:0008006" key="3">
    <source>
        <dbReference type="Google" id="ProtNLM"/>
    </source>
</evidence>
<dbReference type="Gene3D" id="1.25.40.20">
    <property type="entry name" value="Ankyrin repeat-containing domain"/>
    <property type="match status" value="1"/>
</dbReference>
<accession>D8LY28</accession>
<reference evidence="1" key="1">
    <citation type="submission" date="2010-02" db="EMBL/GenBank/DDBJ databases">
        <title>Sequencing and annotation of the Blastocystis hominis genome.</title>
        <authorList>
            <person name="Wincker P."/>
        </authorList>
    </citation>
    <scope>NUCLEOTIDE SEQUENCE</scope>
    <source>
        <strain evidence="1">Singapore isolate B</strain>
    </source>
</reference>
<sequence length="75" mass="8558">MAPKEKSIEEKVQMAVQSGDIPSLDAYIRDGFDVVNYVEQENGLIHLASYSGQLQMLQHLILRGNMICMLLMYRL</sequence>
<dbReference type="EMBL" id="FN668639">
    <property type="protein sequence ID" value="CBK20483.2"/>
    <property type="molecule type" value="Genomic_DNA"/>
</dbReference>
<dbReference type="InterPro" id="IPR036770">
    <property type="entry name" value="Ankyrin_rpt-contain_sf"/>
</dbReference>
<dbReference type="AlphaFoldDB" id="D8LY28"/>
<organism evidence="1">
    <name type="scientific">Blastocystis hominis</name>
    <dbReference type="NCBI Taxonomy" id="12968"/>
    <lineage>
        <taxon>Eukaryota</taxon>
        <taxon>Sar</taxon>
        <taxon>Stramenopiles</taxon>
        <taxon>Bigyra</taxon>
        <taxon>Opalozoa</taxon>
        <taxon>Opalinata</taxon>
        <taxon>Blastocystidae</taxon>
        <taxon>Blastocystis</taxon>
    </lineage>
</organism>